<feature type="signal peptide" evidence="1">
    <location>
        <begin position="1"/>
        <end position="22"/>
    </location>
</feature>
<proteinExistence type="predicted"/>
<gene>
    <name evidence="2" type="ORF">CDA63_15970</name>
</gene>
<dbReference type="EMBL" id="NIRR01000033">
    <property type="protein sequence ID" value="OWP62071.1"/>
    <property type="molecule type" value="Genomic_DNA"/>
</dbReference>
<dbReference type="Proteomes" id="UP000197277">
    <property type="component" value="Unassembled WGS sequence"/>
</dbReference>
<evidence type="ECO:0000256" key="1">
    <source>
        <dbReference type="SAM" id="SignalP"/>
    </source>
</evidence>
<keyword evidence="3" id="KW-1185">Reference proteome</keyword>
<protein>
    <submittedName>
        <fullName evidence="2">Uncharacterized protein</fullName>
    </submittedName>
</protein>
<reference evidence="2 3" key="1">
    <citation type="submission" date="2017-06" db="EMBL/GenBank/DDBJ databases">
        <title>Hymenobacter amundsenii sp. nov. isolated from regoliths in Antarctica.</title>
        <authorList>
            <person name="Sedlacek I."/>
            <person name="Kralova S."/>
            <person name="Pantucek R."/>
            <person name="Svec P."/>
            <person name="Holochova P."/>
            <person name="Stankova E."/>
            <person name="Vrbovska V."/>
            <person name="Busse H.-J."/>
        </authorList>
    </citation>
    <scope>NUCLEOTIDE SEQUENCE [LARGE SCALE GENOMIC DNA]</scope>
    <source>
        <strain evidence="2 3">CCM 8682</strain>
    </source>
</reference>
<dbReference type="AlphaFoldDB" id="A0A246FHS4"/>
<organism evidence="2 3">
    <name type="scientific">Hymenobacter amundsenii</name>
    <dbReference type="NCBI Taxonomy" id="2006685"/>
    <lineage>
        <taxon>Bacteria</taxon>
        <taxon>Pseudomonadati</taxon>
        <taxon>Bacteroidota</taxon>
        <taxon>Cytophagia</taxon>
        <taxon>Cytophagales</taxon>
        <taxon>Hymenobacteraceae</taxon>
        <taxon>Hymenobacter</taxon>
    </lineage>
</organism>
<sequence>MKNLLLLSLLGLLLALPRLGQAQAPAAPTPNFCGLNLPLESGYTAVSGSEITGPAYQLSWMYLDYGVMKAYPPEYIRLAKKKHKGAESAPFTCTLRGGLPVQGTRLSYATETGGMAYQYIVCGVVQGQAVLVDMTLPLDPEKTADLPGVAQQIMHLEK</sequence>
<name>A0A246FHS4_9BACT</name>
<comment type="caution">
    <text evidence="2">The sequence shown here is derived from an EMBL/GenBank/DDBJ whole genome shotgun (WGS) entry which is preliminary data.</text>
</comment>
<dbReference type="OrthoDB" id="883841at2"/>
<evidence type="ECO:0000313" key="2">
    <source>
        <dbReference type="EMBL" id="OWP62071.1"/>
    </source>
</evidence>
<accession>A0A246FHS4</accession>
<feature type="chain" id="PRO_5012987083" evidence="1">
    <location>
        <begin position="23"/>
        <end position="158"/>
    </location>
</feature>
<evidence type="ECO:0000313" key="3">
    <source>
        <dbReference type="Proteomes" id="UP000197277"/>
    </source>
</evidence>
<keyword evidence="1" id="KW-0732">Signal</keyword>
<dbReference type="RefSeq" id="WP_088465461.1">
    <property type="nucleotide sequence ID" value="NZ_NIRR01000033.1"/>
</dbReference>